<evidence type="ECO:0008006" key="3">
    <source>
        <dbReference type="Google" id="ProtNLM"/>
    </source>
</evidence>
<name>A0A6A6GXY9_VIRVR</name>
<dbReference type="GO" id="GO:0006620">
    <property type="term" value="P:post-translational protein targeting to endoplasmic reticulum membrane"/>
    <property type="evidence" value="ECO:0007669"/>
    <property type="project" value="TreeGrafter"/>
</dbReference>
<dbReference type="SUPFAM" id="SSF143744">
    <property type="entry name" value="GlcG-like"/>
    <property type="match status" value="1"/>
</dbReference>
<dbReference type="Proteomes" id="UP000800092">
    <property type="component" value="Unassembled WGS sequence"/>
</dbReference>
<dbReference type="PIRSF" id="PIRSF008757">
    <property type="entry name" value="UCP008757"/>
    <property type="match status" value="1"/>
</dbReference>
<gene>
    <name evidence="1" type="ORF">EV356DRAFT_453859</name>
</gene>
<evidence type="ECO:0000313" key="1">
    <source>
        <dbReference type="EMBL" id="KAF2230479.1"/>
    </source>
</evidence>
<dbReference type="PANTHER" id="PTHR28255:SF1">
    <property type="entry name" value="UPF0303 PROTEIN YBR137W"/>
    <property type="match status" value="1"/>
</dbReference>
<evidence type="ECO:0000313" key="2">
    <source>
        <dbReference type="Proteomes" id="UP000800092"/>
    </source>
</evidence>
<dbReference type="InterPro" id="IPR005624">
    <property type="entry name" value="PduO/GlcC-like"/>
</dbReference>
<protein>
    <recommendedName>
        <fullName evidence="3">DUF967 domain protein</fullName>
    </recommendedName>
</protein>
<sequence>MASTTALPSPATDLPTIEATEAALTLPSFTADTAWDLGTRLRTRLLALAPSSAVVISISLANSAQLLFHSVTRPGGVTPDNEVWVARKRATVLRWGRSTWWMRRKYLEDGEFLRRTGLGEQRGYEYAIHGGGFPIRVKGVEGVVGVVVVSGLRQEEDHQVIVEVLKEYLGQ</sequence>
<dbReference type="Gene3D" id="3.30.450.150">
    <property type="entry name" value="Haem-degrading domain"/>
    <property type="match status" value="1"/>
</dbReference>
<dbReference type="GO" id="GO:0072380">
    <property type="term" value="C:TRC complex"/>
    <property type="evidence" value="ECO:0007669"/>
    <property type="project" value="TreeGrafter"/>
</dbReference>
<dbReference type="InterPro" id="IPR010371">
    <property type="entry name" value="YBR137W-like"/>
</dbReference>
<dbReference type="AlphaFoldDB" id="A0A6A6GXY9"/>
<reference evidence="1" key="1">
    <citation type="journal article" date="2020" name="Stud. Mycol.">
        <title>101 Dothideomycetes genomes: a test case for predicting lifestyles and emergence of pathogens.</title>
        <authorList>
            <person name="Haridas S."/>
            <person name="Albert R."/>
            <person name="Binder M."/>
            <person name="Bloem J."/>
            <person name="Labutti K."/>
            <person name="Salamov A."/>
            <person name="Andreopoulos B."/>
            <person name="Baker S."/>
            <person name="Barry K."/>
            <person name="Bills G."/>
            <person name="Bluhm B."/>
            <person name="Cannon C."/>
            <person name="Castanera R."/>
            <person name="Culley D."/>
            <person name="Daum C."/>
            <person name="Ezra D."/>
            <person name="Gonzalez J."/>
            <person name="Henrissat B."/>
            <person name="Kuo A."/>
            <person name="Liang C."/>
            <person name="Lipzen A."/>
            <person name="Lutzoni F."/>
            <person name="Magnuson J."/>
            <person name="Mondo S."/>
            <person name="Nolan M."/>
            <person name="Ohm R."/>
            <person name="Pangilinan J."/>
            <person name="Park H.-J."/>
            <person name="Ramirez L."/>
            <person name="Alfaro M."/>
            <person name="Sun H."/>
            <person name="Tritt A."/>
            <person name="Yoshinaga Y."/>
            <person name="Zwiers L.-H."/>
            <person name="Turgeon B."/>
            <person name="Goodwin S."/>
            <person name="Spatafora J."/>
            <person name="Crous P."/>
            <person name="Grigoriev I."/>
        </authorList>
    </citation>
    <scope>NUCLEOTIDE SEQUENCE</scope>
    <source>
        <strain evidence="1">Tuck. ex Michener</strain>
    </source>
</reference>
<proteinExistence type="predicted"/>
<dbReference type="EMBL" id="ML991841">
    <property type="protein sequence ID" value="KAF2230479.1"/>
    <property type="molecule type" value="Genomic_DNA"/>
</dbReference>
<keyword evidence="2" id="KW-1185">Reference proteome</keyword>
<dbReference type="OrthoDB" id="2209940at2759"/>
<organism evidence="1 2">
    <name type="scientific">Viridothelium virens</name>
    <name type="common">Speckled blister lichen</name>
    <name type="synonym">Trypethelium virens</name>
    <dbReference type="NCBI Taxonomy" id="1048519"/>
    <lineage>
        <taxon>Eukaryota</taxon>
        <taxon>Fungi</taxon>
        <taxon>Dikarya</taxon>
        <taxon>Ascomycota</taxon>
        <taxon>Pezizomycotina</taxon>
        <taxon>Dothideomycetes</taxon>
        <taxon>Dothideomycetes incertae sedis</taxon>
        <taxon>Trypetheliales</taxon>
        <taxon>Trypetheliaceae</taxon>
        <taxon>Viridothelium</taxon>
    </lineage>
</organism>
<dbReference type="Pfam" id="PF03928">
    <property type="entry name" value="HbpS-like"/>
    <property type="match status" value="1"/>
</dbReference>
<dbReference type="PANTHER" id="PTHR28255">
    <property type="match status" value="1"/>
</dbReference>
<dbReference type="InterPro" id="IPR038084">
    <property type="entry name" value="PduO/GlcC-like_sf"/>
</dbReference>
<accession>A0A6A6GXY9</accession>